<dbReference type="Proteomes" id="UP000269289">
    <property type="component" value="Unassembled WGS sequence"/>
</dbReference>
<reference evidence="1 2" key="1">
    <citation type="submission" date="2018-10" db="EMBL/GenBank/DDBJ databases">
        <title>Isolation, diversity and antifungal activity of actinobacteria from wheat.</title>
        <authorList>
            <person name="Han C."/>
        </authorList>
    </citation>
    <scope>NUCLEOTIDE SEQUENCE [LARGE SCALE GENOMIC DNA]</scope>
    <source>
        <strain evidence="1 2">NEAU-YY56</strain>
    </source>
</reference>
<comment type="caution">
    <text evidence="1">The sequence shown here is derived from an EMBL/GenBank/DDBJ whole genome shotgun (WGS) entry which is preliminary data.</text>
</comment>
<dbReference type="EMBL" id="RFFI01000013">
    <property type="protein sequence ID" value="RMI13565.1"/>
    <property type="molecule type" value="Genomic_DNA"/>
</dbReference>
<evidence type="ECO:0008006" key="3">
    <source>
        <dbReference type="Google" id="ProtNLM"/>
    </source>
</evidence>
<sequence>MVGGVLALVLLRPGPVLLDPDEFVGVTRVEQNSHVPPPGWTGCDLSVGPWMSVSSPDTDTALELGPHGRAGAAIVVQPSWSPRSAPEQIEHLSMLGEQCAAGNSVSSGRFAIEPLDGLAPGEVGWRTRYEEPLEWGEYVVVALDEKRLLAVGFETTEEEPPVDMEHLVERAKQGAEQFPAGG</sequence>
<protein>
    <recommendedName>
        <fullName evidence="3">Alanine and proline-rich secreted protein Apa</fullName>
    </recommendedName>
</protein>
<evidence type="ECO:0000313" key="1">
    <source>
        <dbReference type="EMBL" id="RMI13565.1"/>
    </source>
</evidence>
<name>A0A3M2JS56_9CELL</name>
<dbReference type="AlphaFoldDB" id="A0A3M2JS56"/>
<evidence type="ECO:0000313" key="2">
    <source>
        <dbReference type="Proteomes" id="UP000269289"/>
    </source>
</evidence>
<proteinExistence type="predicted"/>
<keyword evidence="2" id="KW-1185">Reference proteome</keyword>
<accession>A0A3M2JS56</accession>
<gene>
    <name evidence="1" type="ORF">EBM89_03915</name>
</gene>
<organism evidence="1 2">
    <name type="scientific">Cellulomonas triticagri</name>
    <dbReference type="NCBI Taxonomy" id="2483352"/>
    <lineage>
        <taxon>Bacteria</taxon>
        <taxon>Bacillati</taxon>
        <taxon>Actinomycetota</taxon>
        <taxon>Actinomycetes</taxon>
        <taxon>Micrococcales</taxon>
        <taxon>Cellulomonadaceae</taxon>
        <taxon>Cellulomonas</taxon>
    </lineage>
</organism>